<organism evidence="8 9">
    <name type="scientific">Simplicispira hankyongi</name>
    <dbReference type="NCBI Taxonomy" id="2315688"/>
    <lineage>
        <taxon>Bacteria</taxon>
        <taxon>Pseudomonadati</taxon>
        <taxon>Pseudomonadota</taxon>
        <taxon>Betaproteobacteria</taxon>
        <taxon>Burkholderiales</taxon>
        <taxon>Comamonadaceae</taxon>
        <taxon>Simplicispira</taxon>
    </lineage>
</organism>
<dbReference type="Pfam" id="PF00015">
    <property type="entry name" value="MCPsignal"/>
    <property type="match status" value="1"/>
</dbReference>
<dbReference type="PRINTS" id="PR00260">
    <property type="entry name" value="CHEMTRNSDUCR"/>
</dbReference>
<dbReference type="Pfam" id="PF00672">
    <property type="entry name" value="HAMP"/>
    <property type="match status" value="1"/>
</dbReference>
<evidence type="ECO:0000256" key="1">
    <source>
        <dbReference type="ARBA" id="ARBA00004370"/>
    </source>
</evidence>
<dbReference type="GO" id="GO:0004888">
    <property type="term" value="F:transmembrane signaling receptor activity"/>
    <property type="evidence" value="ECO:0007669"/>
    <property type="project" value="InterPro"/>
</dbReference>
<evidence type="ECO:0000256" key="3">
    <source>
        <dbReference type="ARBA" id="ARBA00029447"/>
    </source>
</evidence>
<dbReference type="GO" id="GO:0005886">
    <property type="term" value="C:plasma membrane"/>
    <property type="evidence" value="ECO:0007669"/>
    <property type="project" value="TreeGrafter"/>
</dbReference>
<accession>A0A398C995</accession>
<evidence type="ECO:0000313" key="9">
    <source>
        <dbReference type="Proteomes" id="UP000266302"/>
    </source>
</evidence>
<dbReference type="PROSITE" id="PS50885">
    <property type="entry name" value="HAMP"/>
    <property type="match status" value="1"/>
</dbReference>
<dbReference type="AlphaFoldDB" id="A0A398C995"/>
<dbReference type="GO" id="GO:0007165">
    <property type="term" value="P:signal transduction"/>
    <property type="evidence" value="ECO:0007669"/>
    <property type="project" value="UniProtKB-KW"/>
</dbReference>
<dbReference type="InterPro" id="IPR004090">
    <property type="entry name" value="Chemotax_Me-accpt_rcpt"/>
</dbReference>
<dbReference type="EMBL" id="QXJC01000014">
    <property type="protein sequence ID" value="RID96910.1"/>
    <property type="molecule type" value="Genomic_DNA"/>
</dbReference>
<dbReference type="CDD" id="cd06225">
    <property type="entry name" value="HAMP"/>
    <property type="match status" value="1"/>
</dbReference>
<evidence type="ECO:0000259" key="7">
    <source>
        <dbReference type="PROSITE" id="PS50885"/>
    </source>
</evidence>
<keyword evidence="2" id="KW-0488">Methylation</keyword>
<dbReference type="InterPro" id="IPR003660">
    <property type="entry name" value="HAMP_dom"/>
</dbReference>
<dbReference type="PROSITE" id="PS50111">
    <property type="entry name" value="CHEMOTAXIS_TRANSDUC_2"/>
    <property type="match status" value="1"/>
</dbReference>
<dbReference type="GO" id="GO:0006935">
    <property type="term" value="P:chemotaxis"/>
    <property type="evidence" value="ECO:0007669"/>
    <property type="project" value="InterPro"/>
</dbReference>
<feature type="transmembrane region" description="Helical" evidence="5">
    <location>
        <begin position="218"/>
        <end position="239"/>
    </location>
</feature>
<keyword evidence="4" id="KW-0807">Transducer</keyword>
<dbReference type="InterPro" id="IPR051310">
    <property type="entry name" value="MCP_chemotaxis"/>
</dbReference>
<dbReference type="InterPro" id="IPR004089">
    <property type="entry name" value="MCPsignal_dom"/>
</dbReference>
<proteinExistence type="inferred from homology"/>
<feature type="domain" description="Methyl-accepting transducer" evidence="6">
    <location>
        <begin position="297"/>
        <end position="526"/>
    </location>
</feature>
<evidence type="ECO:0000313" key="8">
    <source>
        <dbReference type="EMBL" id="RID96910.1"/>
    </source>
</evidence>
<keyword evidence="5" id="KW-0472">Membrane</keyword>
<dbReference type="FunFam" id="1.10.287.950:FF:000001">
    <property type="entry name" value="Methyl-accepting chemotaxis sensory transducer"/>
    <property type="match status" value="1"/>
</dbReference>
<dbReference type="PANTHER" id="PTHR43531:SF14">
    <property type="entry name" value="METHYL-ACCEPTING CHEMOTAXIS PROTEIN I-RELATED"/>
    <property type="match status" value="1"/>
</dbReference>
<reference evidence="8 9" key="1">
    <citation type="submission" date="2018-09" db="EMBL/GenBank/DDBJ databases">
        <title>Draft genome of Simplicispira sp. NY-02.</title>
        <authorList>
            <person name="Im W.T."/>
        </authorList>
    </citation>
    <scope>NUCLEOTIDE SEQUENCE [LARGE SCALE GENOMIC DNA]</scope>
    <source>
        <strain evidence="8 9">NY-02</strain>
    </source>
</reference>
<dbReference type="Gene3D" id="1.10.287.950">
    <property type="entry name" value="Methyl-accepting chemotaxis protein"/>
    <property type="match status" value="1"/>
</dbReference>
<comment type="subcellular location">
    <subcellularLocation>
        <location evidence="1">Membrane</location>
    </subcellularLocation>
</comment>
<feature type="transmembrane region" description="Helical" evidence="5">
    <location>
        <begin position="29"/>
        <end position="53"/>
    </location>
</feature>
<dbReference type="SMART" id="SM00283">
    <property type="entry name" value="MA"/>
    <property type="match status" value="1"/>
</dbReference>
<keyword evidence="5" id="KW-0812">Transmembrane</keyword>
<comment type="similarity">
    <text evidence="3">Belongs to the methyl-accepting chemotaxis (MCP) protein family.</text>
</comment>
<protein>
    <submittedName>
        <fullName evidence="8">HAMP domain-containing protein</fullName>
    </submittedName>
</protein>
<keyword evidence="5" id="KW-1133">Transmembrane helix</keyword>
<dbReference type="PANTHER" id="PTHR43531">
    <property type="entry name" value="PROTEIN ICFG"/>
    <property type="match status" value="1"/>
</dbReference>
<evidence type="ECO:0000256" key="2">
    <source>
        <dbReference type="ARBA" id="ARBA00022481"/>
    </source>
</evidence>
<keyword evidence="9" id="KW-1185">Reference proteome</keyword>
<evidence type="ECO:0000256" key="4">
    <source>
        <dbReference type="PROSITE-ProRule" id="PRU00284"/>
    </source>
</evidence>
<evidence type="ECO:0000259" key="6">
    <source>
        <dbReference type="PROSITE" id="PS50111"/>
    </source>
</evidence>
<dbReference type="SUPFAM" id="SSF58104">
    <property type="entry name" value="Methyl-accepting chemotaxis protein (MCP) signaling domain"/>
    <property type="match status" value="1"/>
</dbReference>
<gene>
    <name evidence="8" type="ORF">D3F03_16915</name>
</gene>
<name>A0A398C995_9BURK</name>
<comment type="caution">
    <text evidence="8">The sequence shown here is derived from an EMBL/GenBank/DDBJ whole genome shotgun (WGS) entry which is preliminary data.</text>
</comment>
<dbReference type="Proteomes" id="UP000266302">
    <property type="component" value="Unassembled WGS sequence"/>
</dbReference>
<sequence>MLPGRRQKDAHTFQQDRETSMQLISVRSLAARLSLGFGVILVLLLGMAVLSLLRMQALSATLEDITVHNAARSQTLNVMARSVSGYVQALGDLGGTDLQGGPALLARVRSTLKEYDTAETRLAALLAEDAQAKALLGPVKAAGHAARELLAVSEKETAGRGDAAMAFQMRNEYGKDAATWSARQQAWGKAVNALSDWQDAANASSSALAIADARTARVLIIVGALLAFAFGSALAWWLVRDTRAAVREAVEATRRMARHDLSQPIDTHRQDEIGGLLTALEAMRQNLLELATGVRQASDDINNASGEIAQGSQDLSDRTEEAASTLETALASIAQLTTSVQETTATAQATRQISTQTSSVAARSGSEMGQVVSTMREIDAASHKISDIISIIDGIAFQTNILALNAAVEAARAGEQGRGFAVVASEVRALAGRSAAAAKDISSLIHTSLAKVASGTQQVGRAGQTTAEVTASVESVSGRISAIATEVNQQMGRIGEVNQFVGQLDQMAHQNAALAEESAAAAASLRQQASQLGLLVSRFELGQGVAVRVGAVPAVSLPG</sequence>
<feature type="domain" description="HAMP" evidence="7">
    <location>
        <begin position="240"/>
        <end position="292"/>
    </location>
</feature>
<evidence type="ECO:0000256" key="5">
    <source>
        <dbReference type="SAM" id="Phobius"/>
    </source>
</evidence>
<dbReference type="SMART" id="SM00304">
    <property type="entry name" value="HAMP"/>
    <property type="match status" value="2"/>
</dbReference>